<organism evidence="1 2">
    <name type="scientific">Lactuca saligna</name>
    <name type="common">Willowleaf lettuce</name>
    <dbReference type="NCBI Taxonomy" id="75948"/>
    <lineage>
        <taxon>Eukaryota</taxon>
        <taxon>Viridiplantae</taxon>
        <taxon>Streptophyta</taxon>
        <taxon>Embryophyta</taxon>
        <taxon>Tracheophyta</taxon>
        <taxon>Spermatophyta</taxon>
        <taxon>Magnoliopsida</taxon>
        <taxon>eudicotyledons</taxon>
        <taxon>Gunneridae</taxon>
        <taxon>Pentapetalae</taxon>
        <taxon>asterids</taxon>
        <taxon>campanulids</taxon>
        <taxon>Asterales</taxon>
        <taxon>Asteraceae</taxon>
        <taxon>Cichorioideae</taxon>
        <taxon>Cichorieae</taxon>
        <taxon>Lactucinae</taxon>
        <taxon>Lactuca</taxon>
    </lineage>
</organism>
<proteinExistence type="predicted"/>
<evidence type="ECO:0000313" key="1">
    <source>
        <dbReference type="EMBL" id="CAI9260919.1"/>
    </source>
</evidence>
<dbReference type="InterPro" id="IPR012340">
    <property type="entry name" value="NA-bd_OB-fold"/>
</dbReference>
<accession>A0AA35V2Z1</accession>
<gene>
    <name evidence="1" type="ORF">LSALG_LOCUS1735</name>
</gene>
<keyword evidence="2" id="KW-1185">Reference proteome</keyword>
<dbReference type="Proteomes" id="UP001177003">
    <property type="component" value="Chromosome 0"/>
</dbReference>
<dbReference type="AlphaFoldDB" id="A0AA35V2Z1"/>
<sequence length="126" mass="14079">MGDRSVISGRKRGPLDVSWIIICPFCYTESEVQLISRATIQIDDATGALSTTISTPDLEKFIPFTPEELKDTEDNEKSIHDTIAASVDSVLLFAFMCSQKTCHQQEPSTTYNIVKTYYITPAKKPK</sequence>
<reference evidence="1" key="1">
    <citation type="submission" date="2023-04" db="EMBL/GenBank/DDBJ databases">
        <authorList>
            <person name="Vijverberg K."/>
            <person name="Xiong W."/>
            <person name="Schranz E."/>
        </authorList>
    </citation>
    <scope>NUCLEOTIDE SEQUENCE</scope>
</reference>
<name>A0AA35V2Z1_LACSI</name>
<dbReference type="EMBL" id="OX465086">
    <property type="protein sequence ID" value="CAI9260919.1"/>
    <property type="molecule type" value="Genomic_DNA"/>
</dbReference>
<evidence type="ECO:0000313" key="2">
    <source>
        <dbReference type="Proteomes" id="UP001177003"/>
    </source>
</evidence>
<protein>
    <submittedName>
        <fullName evidence="1">Uncharacterized protein</fullName>
    </submittedName>
</protein>
<dbReference type="Gene3D" id="2.40.50.140">
    <property type="entry name" value="Nucleic acid-binding proteins"/>
    <property type="match status" value="1"/>
</dbReference>